<feature type="region of interest" description="Disordered" evidence="1">
    <location>
        <begin position="124"/>
        <end position="212"/>
    </location>
</feature>
<organism evidence="2 4">
    <name type="scientific">Cercospora beticola</name>
    <name type="common">Sugarbeet leaf spot fungus</name>
    <dbReference type="NCBI Taxonomy" id="122368"/>
    <lineage>
        <taxon>Eukaryota</taxon>
        <taxon>Fungi</taxon>
        <taxon>Dikarya</taxon>
        <taxon>Ascomycota</taxon>
        <taxon>Pezizomycotina</taxon>
        <taxon>Dothideomycetes</taxon>
        <taxon>Dothideomycetidae</taxon>
        <taxon>Mycosphaerellales</taxon>
        <taxon>Mycosphaerellaceae</taxon>
        <taxon>Cercospora</taxon>
    </lineage>
</organism>
<keyword evidence="5" id="KW-1185">Reference proteome</keyword>
<protein>
    <submittedName>
        <fullName evidence="2">Uncharacterized protein</fullName>
    </submittedName>
</protein>
<evidence type="ECO:0000313" key="4">
    <source>
        <dbReference type="Proteomes" id="UP000230605"/>
    </source>
</evidence>
<reference evidence="3 5" key="2">
    <citation type="submission" date="2023-09" db="EMBL/GenBank/DDBJ databases">
        <title>Complete-Gapless Cercospora beticola genome.</title>
        <authorList>
            <person name="Wyatt N.A."/>
            <person name="Spanner R.E."/>
            <person name="Bolton M.D."/>
        </authorList>
    </citation>
    <scope>NUCLEOTIDE SEQUENCE [LARGE SCALE GENOMIC DNA]</scope>
    <source>
        <strain evidence="3">Cb09-40</strain>
    </source>
</reference>
<dbReference type="EMBL" id="LKMD01000100">
    <property type="protein sequence ID" value="PIB01386.1"/>
    <property type="molecule type" value="Genomic_DNA"/>
</dbReference>
<dbReference type="Proteomes" id="UP001302367">
    <property type="component" value="Chromosome 1"/>
</dbReference>
<evidence type="ECO:0000313" key="3">
    <source>
        <dbReference type="EMBL" id="WPA96734.1"/>
    </source>
</evidence>
<dbReference type="AlphaFoldDB" id="A0A2G5I950"/>
<gene>
    <name evidence="2" type="ORF">CB0940_01300</name>
    <name evidence="3" type="ORF">RHO25_001342</name>
</gene>
<name>A0A2G5I950_CERBT</name>
<feature type="region of interest" description="Disordered" evidence="1">
    <location>
        <begin position="303"/>
        <end position="395"/>
    </location>
</feature>
<sequence>MAGYDVLAAINGTRTNDSTAELFRKSNFAHRLSTQRSSAMEDKASPTLLHPRQHYASLQSQTDSPVPVNRSSLLARYSTGTTSFHRGRAPPAHTRTEESEFKSGISTRILNGMAPKRRNVLSGAVEHETEGQAASKRQKLFDNHHRVRPSANVLLDRRRTARNSTPDSSDNEDTALHSASSVEDARPLFVSPSLTPLRERSSTIGTDKQTEPKTRTMDYQRFLDRKVVKYLIENRIKPSDKNSGWNAEDRWSFILSSYDNKLKEREKAGGSWRSLWPDYYRARGENEDMEWLRKTFSGYLAGAPSPTGVSQPGLGEFNDEDDEEVVVKREEVEVHEARQNDSELQLPASPSSRKNGTSRRRWGTTRRQPRSRRTSKEEHEIHVSSIKTRGSTSVPQVAGPEWRQYWELRNDGSAVLVTPRVWKWNSSCELVAWPPLEHILPPLEPIPQP</sequence>
<feature type="compositionally biased region" description="Polar residues" evidence="1">
    <location>
        <begin position="385"/>
        <end position="395"/>
    </location>
</feature>
<dbReference type="EMBL" id="CP134184">
    <property type="protein sequence ID" value="WPA96734.1"/>
    <property type="molecule type" value="Genomic_DNA"/>
</dbReference>
<dbReference type="Proteomes" id="UP000230605">
    <property type="component" value="Chromosome 1"/>
</dbReference>
<feature type="compositionally biased region" description="Basic and acidic residues" evidence="1">
    <location>
        <begin position="325"/>
        <end position="341"/>
    </location>
</feature>
<proteinExistence type="predicted"/>
<evidence type="ECO:0000313" key="5">
    <source>
        <dbReference type="Proteomes" id="UP001302367"/>
    </source>
</evidence>
<accession>A0A2G5I950</accession>
<evidence type="ECO:0000256" key="1">
    <source>
        <dbReference type="SAM" id="MobiDB-lite"/>
    </source>
</evidence>
<reference evidence="2 4" key="1">
    <citation type="submission" date="2015-10" db="EMBL/GenBank/DDBJ databases">
        <title>The cercosporin biosynthetic gene cluster was horizontally transferred to several fungal lineages and shown to be expanded in Cercospora beticola based on microsynteny with recipient genomes.</title>
        <authorList>
            <person name="De Jonge R."/>
            <person name="Ebert M.K."/>
            <person name="Suttle J.C."/>
            <person name="Jurick Ii W.M."/>
            <person name="Secor G.A."/>
            <person name="Thomma B.P."/>
            <person name="Van De Peer Y."/>
            <person name="Bolton M.D."/>
        </authorList>
    </citation>
    <scope>NUCLEOTIDE SEQUENCE [LARGE SCALE GENOMIC DNA]</scope>
    <source>
        <strain evidence="2 4">09-40</strain>
    </source>
</reference>
<dbReference type="OrthoDB" id="3645189at2759"/>
<feature type="compositionally biased region" description="Basic residues" evidence="1">
    <location>
        <begin position="356"/>
        <end position="373"/>
    </location>
</feature>
<feature type="region of interest" description="Disordered" evidence="1">
    <location>
        <begin position="78"/>
        <end position="102"/>
    </location>
</feature>
<evidence type="ECO:0000313" key="2">
    <source>
        <dbReference type="EMBL" id="PIB01386.1"/>
    </source>
</evidence>